<evidence type="ECO:0000313" key="3">
    <source>
        <dbReference type="Proteomes" id="UP001163105"/>
    </source>
</evidence>
<reference evidence="2" key="1">
    <citation type="submission" date="2023-01" db="EMBL/GenBank/DDBJ databases">
        <title>The growth and conidiation of Purpureocillium lavendulum are regulated by nitrogen source and histone H3K14 acetylation.</title>
        <authorList>
            <person name="Tang P."/>
            <person name="Han J."/>
            <person name="Zhang C."/>
            <person name="Tang P."/>
            <person name="Qi F."/>
            <person name="Zhang K."/>
            <person name="Liang L."/>
        </authorList>
    </citation>
    <scope>NUCLEOTIDE SEQUENCE</scope>
    <source>
        <strain evidence="2">YMF1.00683</strain>
    </source>
</reference>
<feature type="transmembrane region" description="Helical" evidence="1">
    <location>
        <begin position="29"/>
        <end position="50"/>
    </location>
</feature>
<keyword evidence="1" id="KW-0472">Membrane</keyword>
<evidence type="ECO:0000256" key="1">
    <source>
        <dbReference type="SAM" id="Phobius"/>
    </source>
</evidence>
<dbReference type="Proteomes" id="UP001163105">
    <property type="component" value="Unassembled WGS sequence"/>
</dbReference>
<feature type="transmembrane region" description="Helical" evidence="1">
    <location>
        <begin position="110"/>
        <end position="134"/>
    </location>
</feature>
<dbReference type="AlphaFoldDB" id="A0AB34FFW6"/>
<sequence>MSASVKSYIGTWHDYANGVWTLTLPEREAGVLAAALLIFTGFVASQAWNITKFILHQTRVTDGVRDGLWHQQQVAIRNSDGHMHALWSLLSLAGAWFRLLGTTRTAARSFVLVFFSLASLVAWSAAQLFVSYIWTSSGNNYLVGSGLCGVVYPVTANLTRNSEKASVWQVYYGNRLEEAATYERPCYSQDPDPALCGRLPVPRLNWTAGDGGCPVLEDALCIKTNTTPVVMDSGFINSNDHLGVNAEPKDTIEYRRIATCAPLQGTHAFYNKSEALALGYQFEYYYGHNYILGTNYTFAYGVINRFRVGDYRLATFEYDPTPGLKVTWKPNSTMFDRTDAKISLFFLITDYLRYYAPVYDMWFLTSNSFNESTIANTSDGPVELWEPFHFVRIMACEEVHQLCNRNLPGAAVDQCANFTLAVDQVALSQKMALSPRQNSTWVRLRAALLETSLFDIAWKLSEPIEAARSVLDGSQYAKLPVNQWRREIGRWFSIGLAMVQRGMVEFVTGPALEEVQQYFVDVGGDWAVLDDCRAQRVRGVTGVRNFDMKGMLVLLALGVSVAVVGLTLDTIVGSAHAILHKGEERRLLWLMDNVFQIQRVAFEGKGVGGWRKADATVPVTAEGSFPRVDGTEKSYPRLSGVVYVTTGGAKTGEDIAADRLSLDSNCVDEQSSGPIGSPTR</sequence>
<accession>A0AB34FFW6</accession>
<protein>
    <submittedName>
        <fullName evidence="2">Cytochrome P450</fullName>
    </submittedName>
</protein>
<proteinExistence type="predicted"/>
<keyword evidence="1" id="KW-1133">Transmembrane helix</keyword>
<keyword evidence="3" id="KW-1185">Reference proteome</keyword>
<comment type="caution">
    <text evidence="2">The sequence shown here is derived from an EMBL/GenBank/DDBJ whole genome shotgun (WGS) entry which is preliminary data.</text>
</comment>
<organism evidence="2 3">
    <name type="scientific">Purpureocillium lavendulum</name>
    <dbReference type="NCBI Taxonomy" id="1247861"/>
    <lineage>
        <taxon>Eukaryota</taxon>
        <taxon>Fungi</taxon>
        <taxon>Dikarya</taxon>
        <taxon>Ascomycota</taxon>
        <taxon>Pezizomycotina</taxon>
        <taxon>Sordariomycetes</taxon>
        <taxon>Hypocreomycetidae</taxon>
        <taxon>Hypocreales</taxon>
        <taxon>Ophiocordycipitaceae</taxon>
        <taxon>Purpureocillium</taxon>
    </lineage>
</organism>
<keyword evidence="1" id="KW-0812">Transmembrane</keyword>
<dbReference type="EMBL" id="JAQHRD010000011">
    <property type="protein sequence ID" value="KAJ6437556.1"/>
    <property type="molecule type" value="Genomic_DNA"/>
</dbReference>
<gene>
    <name evidence="2" type="ORF">O9K51_09762</name>
</gene>
<evidence type="ECO:0000313" key="2">
    <source>
        <dbReference type="EMBL" id="KAJ6437556.1"/>
    </source>
</evidence>
<name>A0AB34FFW6_9HYPO</name>